<proteinExistence type="inferred from homology"/>
<dbReference type="EC" id="3.1.6.1" evidence="5"/>
<dbReference type="Gene3D" id="3.40.720.10">
    <property type="entry name" value="Alkaline Phosphatase, subunit A"/>
    <property type="match status" value="1"/>
</dbReference>
<dbReference type="Pfam" id="PF00884">
    <property type="entry name" value="Sulfatase"/>
    <property type="match status" value="1"/>
</dbReference>
<accession>A0A518DPS2</accession>
<keyword evidence="6" id="KW-1185">Reference proteome</keyword>
<dbReference type="PANTHER" id="PTHR42693">
    <property type="entry name" value="ARYLSULFATASE FAMILY MEMBER"/>
    <property type="match status" value="1"/>
</dbReference>
<dbReference type="InterPro" id="IPR000917">
    <property type="entry name" value="Sulfatase_N"/>
</dbReference>
<feature type="chain" id="PRO_5022069214" evidence="3">
    <location>
        <begin position="29"/>
        <end position="465"/>
    </location>
</feature>
<comment type="similarity">
    <text evidence="1">Belongs to the sulfatase family.</text>
</comment>
<dbReference type="GO" id="GO:0004065">
    <property type="term" value="F:arylsulfatase activity"/>
    <property type="evidence" value="ECO:0007669"/>
    <property type="project" value="UniProtKB-EC"/>
</dbReference>
<dbReference type="EMBL" id="CP036433">
    <property type="protein sequence ID" value="QDU93826.1"/>
    <property type="molecule type" value="Genomic_DNA"/>
</dbReference>
<dbReference type="KEGG" id="lcre:Pla8534_16090"/>
<keyword evidence="3" id="KW-0732">Signal</keyword>
<evidence type="ECO:0000256" key="1">
    <source>
        <dbReference type="ARBA" id="ARBA00008779"/>
    </source>
</evidence>
<dbReference type="InterPro" id="IPR050738">
    <property type="entry name" value="Sulfatase"/>
</dbReference>
<evidence type="ECO:0000256" key="3">
    <source>
        <dbReference type="SAM" id="SignalP"/>
    </source>
</evidence>
<dbReference type="PANTHER" id="PTHR42693:SF53">
    <property type="entry name" value="ENDO-4-O-SULFATASE"/>
    <property type="match status" value="1"/>
</dbReference>
<gene>
    <name evidence="5" type="primary">atsA_17</name>
    <name evidence="5" type="ORF">Pla8534_16090</name>
</gene>
<name>A0A518DPS2_9BACT</name>
<evidence type="ECO:0000313" key="6">
    <source>
        <dbReference type="Proteomes" id="UP000317648"/>
    </source>
</evidence>
<dbReference type="Proteomes" id="UP000317648">
    <property type="component" value="Chromosome"/>
</dbReference>
<dbReference type="OrthoDB" id="9762324at2"/>
<evidence type="ECO:0000313" key="5">
    <source>
        <dbReference type="EMBL" id="QDU93826.1"/>
    </source>
</evidence>
<keyword evidence="2 5" id="KW-0378">Hydrolase</keyword>
<dbReference type="SUPFAM" id="SSF53649">
    <property type="entry name" value="Alkaline phosphatase-like"/>
    <property type="match status" value="1"/>
</dbReference>
<feature type="domain" description="Sulfatase N-terminal" evidence="4">
    <location>
        <begin position="31"/>
        <end position="366"/>
    </location>
</feature>
<evidence type="ECO:0000259" key="4">
    <source>
        <dbReference type="Pfam" id="PF00884"/>
    </source>
</evidence>
<protein>
    <submittedName>
        <fullName evidence="5">Arylsulfatase</fullName>
        <ecNumber evidence="5">3.1.6.1</ecNumber>
    </submittedName>
</protein>
<sequence precursor="true">MANPMKYPRHLLTLLLFLLLGVPGAALARQPNVVILLTDDQGTLDANCFGSHDLKTPHIDRLAATGVRFTRAYAHMVCCPARAALLTGRHPQRGGVNFWTQGAMNAKNGINMALSERTLAEELQAAGYRTALFGKWHLGAHPDFGPTRQGFDEFFGIRSGFIDNYRHYFLHQKGFHDLYEGAKEIQAPGQYFPEMMVQRSMAFIEENRDRPFFLYTSFNLPHYPEQPLPQFEELYRDLPDPARRSYAAVISTVDHYIGQITEKLESLGIRDDTIVILLSDNGHSEEITNRIRFDDHNSGLPKDHFYGASGGGNTGKWIGHKAQFLEGGVRTPAILSYPAGLPQGESRDQAVTAMDWFPTVQELCGIEPADDDPPLDGRSVLPLIRNADAGSRHPVLYWGWSQSWAVCEGSWKLIAIHNARSDAHRYTLHNLDEEHPEVKDHAAEQPQIVARLQQLHTAWEKEVTP</sequence>
<evidence type="ECO:0000256" key="2">
    <source>
        <dbReference type="ARBA" id="ARBA00022801"/>
    </source>
</evidence>
<reference evidence="5 6" key="1">
    <citation type="submission" date="2019-02" db="EMBL/GenBank/DDBJ databases">
        <title>Deep-cultivation of Planctomycetes and their phenomic and genomic characterization uncovers novel biology.</title>
        <authorList>
            <person name="Wiegand S."/>
            <person name="Jogler M."/>
            <person name="Boedeker C."/>
            <person name="Pinto D."/>
            <person name="Vollmers J."/>
            <person name="Rivas-Marin E."/>
            <person name="Kohn T."/>
            <person name="Peeters S.H."/>
            <person name="Heuer A."/>
            <person name="Rast P."/>
            <person name="Oberbeckmann S."/>
            <person name="Bunk B."/>
            <person name="Jeske O."/>
            <person name="Meyerdierks A."/>
            <person name="Storesund J.E."/>
            <person name="Kallscheuer N."/>
            <person name="Luecker S."/>
            <person name="Lage O.M."/>
            <person name="Pohl T."/>
            <person name="Merkel B.J."/>
            <person name="Hornburger P."/>
            <person name="Mueller R.-W."/>
            <person name="Bruemmer F."/>
            <person name="Labrenz M."/>
            <person name="Spormann A.M."/>
            <person name="Op den Camp H."/>
            <person name="Overmann J."/>
            <person name="Amann R."/>
            <person name="Jetten M.S.M."/>
            <person name="Mascher T."/>
            <person name="Medema M.H."/>
            <person name="Devos D.P."/>
            <person name="Kaster A.-K."/>
            <person name="Ovreas L."/>
            <person name="Rohde M."/>
            <person name="Galperin M.Y."/>
            <person name="Jogler C."/>
        </authorList>
    </citation>
    <scope>NUCLEOTIDE SEQUENCE [LARGE SCALE GENOMIC DNA]</scope>
    <source>
        <strain evidence="5 6">Pla85_3_4</strain>
    </source>
</reference>
<dbReference type="AlphaFoldDB" id="A0A518DPS2"/>
<dbReference type="InterPro" id="IPR017850">
    <property type="entry name" value="Alkaline_phosphatase_core_sf"/>
</dbReference>
<dbReference type="Gene3D" id="3.30.1120.10">
    <property type="match status" value="1"/>
</dbReference>
<feature type="signal peptide" evidence="3">
    <location>
        <begin position="1"/>
        <end position="28"/>
    </location>
</feature>
<organism evidence="5 6">
    <name type="scientific">Lignipirellula cremea</name>
    <dbReference type="NCBI Taxonomy" id="2528010"/>
    <lineage>
        <taxon>Bacteria</taxon>
        <taxon>Pseudomonadati</taxon>
        <taxon>Planctomycetota</taxon>
        <taxon>Planctomycetia</taxon>
        <taxon>Pirellulales</taxon>
        <taxon>Pirellulaceae</taxon>
        <taxon>Lignipirellula</taxon>
    </lineage>
</organism>